<dbReference type="Pfam" id="PF00780">
    <property type="entry name" value="CNH"/>
    <property type="match status" value="1"/>
</dbReference>
<dbReference type="InterPro" id="IPR032914">
    <property type="entry name" value="Vam6/VPS39/TRAP1"/>
</dbReference>
<feature type="domain" description="CNH" evidence="4">
    <location>
        <begin position="15"/>
        <end position="293"/>
    </location>
</feature>
<comment type="similarity">
    <text evidence="3">Belongs to the VAM6/VPS39 family.</text>
</comment>
<keyword evidence="6" id="KW-1185">Reference proteome</keyword>
<keyword evidence="2" id="KW-0472">Membrane</keyword>
<organism evidence="5 6">
    <name type="scientific">Necator americanus</name>
    <name type="common">Human hookworm</name>
    <dbReference type="NCBI Taxonomy" id="51031"/>
    <lineage>
        <taxon>Eukaryota</taxon>
        <taxon>Metazoa</taxon>
        <taxon>Ecdysozoa</taxon>
        <taxon>Nematoda</taxon>
        <taxon>Chromadorea</taxon>
        <taxon>Rhabditida</taxon>
        <taxon>Rhabditina</taxon>
        <taxon>Rhabditomorpha</taxon>
        <taxon>Strongyloidea</taxon>
        <taxon>Ancylostomatidae</taxon>
        <taxon>Bunostominae</taxon>
        <taxon>Necator</taxon>
    </lineage>
</organism>
<comment type="subcellular location">
    <subcellularLocation>
        <location evidence="1">Endomembrane system</location>
        <topology evidence="1">Peripheral membrane protein</topology>
    </subcellularLocation>
</comment>
<name>A0ABR1DWN1_NECAM</name>
<accession>A0ABR1DWN1</accession>
<dbReference type="InterPro" id="IPR019452">
    <property type="entry name" value="VPS39/TGF_beta_rcpt-assoc_1"/>
</dbReference>
<evidence type="ECO:0000259" key="4">
    <source>
        <dbReference type="PROSITE" id="PS50219"/>
    </source>
</evidence>
<proteinExistence type="inferred from homology"/>
<comment type="caution">
    <text evidence="5">The sequence shown here is derived from an EMBL/GenBank/DDBJ whole genome shotgun (WGS) entry which is preliminary data.</text>
</comment>
<reference evidence="5 6" key="1">
    <citation type="submission" date="2023-08" db="EMBL/GenBank/DDBJ databases">
        <title>A Necator americanus chromosomal reference genome.</title>
        <authorList>
            <person name="Ilik V."/>
            <person name="Petrzelkova K.J."/>
            <person name="Pardy F."/>
            <person name="Fuh T."/>
            <person name="Niatou-Singa F.S."/>
            <person name="Gouil Q."/>
            <person name="Baker L."/>
            <person name="Ritchie M.E."/>
            <person name="Jex A.R."/>
            <person name="Gazzola D."/>
            <person name="Li H."/>
            <person name="Toshio Fujiwara R."/>
            <person name="Zhan B."/>
            <person name="Aroian R.V."/>
            <person name="Pafco B."/>
            <person name="Schwarz E.M."/>
        </authorList>
    </citation>
    <scope>NUCLEOTIDE SEQUENCE [LARGE SCALE GENOMIC DNA]</scope>
    <source>
        <strain evidence="5 6">Aroian</strain>
        <tissue evidence="5">Whole animal</tissue>
    </source>
</reference>
<evidence type="ECO:0000256" key="3">
    <source>
        <dbReference type="ARBA" id="ARBA00038201"/>
    </source>
</evidence>
<dbReference type="InterPro" id="IPR001180">
    <property type="entry name" value="CNH_dom"/>
</dbReference>
<dbReference type="Pfam" id="PF10366">
    <property type="entry name" value="Vps39_1"/>
    <property type="match status" value="1"/>
</dbReference>
<evidence type="ECO:0000256" key="1">
    <source>
        <dbReference type="ARBA" id="ARBA00004184"/>
    </source>
</evidence>
<gene>
    <name evidence="5" type="primary">Necator_chrV.g18469</name>
    <name evidence="5" type="ORF">RB195_013678</name>
</gene>
<dbReference type="PANTHER" id="PTHR12894:SF49">
    <property type="entry name" value="VAM6_VPS39-LIKE PROTEIN"/>
    <property type="match status" value="1"/>
</dbReference>
<evidence type="ECO:0000313" key="6">
    <source>
        <dbReference type="Proteomes" id="UP001303046"/>
    </source>
</evidence>
<sequence>MYEAYSPNEVAMKLPLEVTSLTCQGSTGNVFAGSKVGQLFVYSPRRANRRGFDLDNLCKQFERKAVLDLTVCEEQDVLFCVSDGQMAAHSLKDRHYPVISILHKIKPVHCFTVWYRKDRDMVHIFISMKKRLYLFKWYDNDFHEIRFDYNQSFTDKPNTLRVVNDTLLMSCGREYLLVNLKDNSNNDEEYWVAECRRLFDFNDNPLIVEMRDRELVGFVRSDTLVLTDVEGHKTTLPDVRFSDVLSDIVYDSPYVVALLPKGRVEVRSLNPSYLIQSMALSKAILLCGGNPGYVYVSSPSDVWMLDAHANIRKNVSLLIADKQFDLAIQIVEMSNFFTEENKIEIKRQAAFNLFHRKKFEESFQLYADIKTDVITIIQMFPEFLPEKLQKDAAAFDLPANDKKRALLALGNYLSAVRADLSKQLDQYNRERFQSQSSLSPEHLKSLHISLQVVDTALLKCYLQTRPSLVDSLLRLHNNSCFFEDAESILKSENRLPSLFILYESRKKHEMALELLRSQSQDPDSDPFFHGLEKIVAYLQTLGNTHLELIFKYTRWVLDKDVTAGLEVFIGEESDLARNLDRQAVLTFLRSHCVASVIPFLEHIIYKWDETRPQFHEALAEHYIIEVKLLYKDYVQAFPDDENIIRAGDEDGELGRMRRRLLKFLQFSLYYSPQAVILQLSGCAFYEERALVLGRLKHHEKALAIYTSILNDFDAAEEYCRIYYDQNDEDNSQVYLLLFRAFVSPSDPMIAGLLEKDLPTPEPDIHSAIRVLSRHADKIDTVSALTLIPDDTPLRTLSKALHAVLQATHDDANAFALRRSVCLCGVESHEERLRHVLSQRIVIGNSSECSKCGKKIGNSAFVRNGTTSRGVASEFYRHSQNQSVHFCDRIKCRNRIKQCFPSQNKRGYEEAGVRVGRRTLKEVDVWLGHRHVRTHFAPNRG</sequence>
<dbReference type="PROSITE" id="PS50219">
    <property type="entry name" value="CNH"/>
    <property type="match status" value="1"/>
</dbReference>
<dbReference type="Proteomes" id="UP001303046">
    <property type="component" value="Unassembled WGS sequence"/>
</dbReference>
<dbReference type="EMBL" id="JAVFWL010000005">
    <property type="protein sequence ID" value="KAK6754835.1"/>
    <property type="molecule type" value="Genomic_DNA"/>
</dbReference>
<dbReference type="PANTHER" id="PTHR12894">
    <property type="entry name" value="CNH DOMAIN CONTAINING"/>
    <property type="match status" value="1"/>
</dbReference>
<protein>
    <recommendedName>
        <fullName evidence="4">CNH domain-containing protein</fullName>
    </recommendedName>
</protein>
<evidence type="ECO:0000313" key="5">
    <source>
        <dbReference type="EMBL" id="KAK6754835.1"/>
    </source>
</evidence>
<evidence type="ECO:0000256" key="2">
    <source>
        <dbReference type="ARBA" id="ARBA00023136"/>
    </source>
</evidence>